<dbReference type="Gene3D" id="3.40.309.10">
    <property type="entry name" value="Aldehyde Dehydrogenase, Chain A, domain 2"/>
    <property type="match status" value="1"/>
</dbReference>
<accession>A0AA87ZRK3</accession>
<sequence>MLHLILIVSAQSGKINLNLYAFPCEVVEVFLRQVDSAAVFHNASTRFCDGAPFGIGRDKHKLNSYSLSSRSGRIVDNKMSSARGGKFHSSSWFLLVS</sequence>
<dbReference type="AlphaFoldDB" id="A0AA87ZRK3"/>
<keyword evidence="2" id="KW-1185">Reference proteome</keyword>
<comment type="caution">
    <text evidence="1">The sequence shown here is derived from an EMBL/GenBank/DDBJ whole genome shotgun (WGS) entry which is preliminary data.</text>
</comment>
<name>A0AA87ZRK3_FICCA</name>
<gene>
    <name evidence="1" type="ORF">TIFTF001_008115</name>
</gene>
<dbReference type="GO" id="GO:0016620">
    <property type="term" value="F:oxidoreductase activity, acting on the aldehyde or oxo group of donors, NAD or NADP as acceptor"/>
    <property type="evidence" value="ECO:0007669"/>
    <property type="project" value="InterPro"/>
</dbReference>
<evidence type="ECO:0000313" key="2">
    <source>
        <dbReference type="Proteomes" id="UP001187192"/>
    </source>
</evidence>
<dbReference type="SUPFAM" id="SSF53720">
    <property type="entry name" value="ALDH-like"/>
    <property type="match status" value="1"/>
</dbReference>
<evidence type="ECO:0000313" key="1">
    <source>
        <dbReference type="EMBL" id="GMN38867.1"/>
    </source>
</evidence>
<dbReference type="InterPro" id="IPR016163">
    <property type="entry name" value="Ald_DH_C"/>
</dbReference>
<proteinExistence type="predicted"/>
<dbReference type="InterPro" id="IPR016161">
    <property type="entry name" value="Ald_DH/histidinol_DH"/>
</dbReference>
<dbReference type="Proteomes" id="UP001187192">
    <property type="component" value="Unassembled WGS sequence"/>
</dbReference>
<reference evidence="1" key="1">
    <citation type="submission" date="2023-07" db="EMBL/GenBank/DDBJ databases">
        <title>draft genome sequence of fig (Ficus carica).</title>
        <authorList>
            <person name="Takahashi T."/>
            <person name="Nishimura K."/>
        </authorList>
    </citation>
    <scope>NUCLEOTIDE SEQUENCE</scope>
</reference>
<dbReference type="EMBL" id="BTGU01000008">
    <property type="protein sequence ID" value="GMN38867.1"/>
    <property type="molecule type" value="Genomic_DNA"/>
</dbReference>
<organism evidence="1 2">
    <name type="scientific">Ficus carica</name>
    <name type="common">Common fig</name>
    <dbReference type="NCBI Taxonomy" id="3494"/>
    <lineage>
        <taxon>Eukaryota</taxon>
        <taxon>Viridiplantae</taxon>
        <taxon>Streptophyta</taxon>
        <taxon>Embryophyta</taxon>
        <taxon>Tracheophyta</taxon>
        <taxon>Spermatophyta</taxon>
        <taxon>Magnoliopsida</taxon>
        <taxon>eudicotyledons</taxon>
        <taxon>Gunneridae</taxon>
        <taxon>Pentapetalae</taxon>
        <taxon>rosids</taxon>
        <taxon>fabids</taxon>
        <taxon>Rosales</taxon>
        <taxon>Moraceae</taxon>
        <taxon>Ficeae</taxon>
        <taxon>Ficus</taxon>
    </lineage>
</organism>
<protein>
    <submittedName>
        <fullName evidence="1">Uncharacterized protein</fullName>
    </submittedName>
</protein>